<feature type="region of interest" description="Disordered" evidence="1">
    <location>
        <begin position="280"/>
        <end position="393"/>
    </location>
</feature>
<name>A0ABP0DNC7_9PEZI</name>
<feature type="compositionally biased region" description="Acidic residues" evidence="1">
    <location>
        <begin position="81"/>
        <end position="98"/>
    </location>
</feature>
<organism evidence="3 4">
    <name type="scientific">Sporothrix epigloea</name>
    <dbReference type="NCBI Taxonomy" id="1892477"/>
    <lineage>
        <taxon>Eukaryota</taxon>
        <taxon>Fungi</taxon>
        <taxon>Dikarya</taxon>
        <taxon>Ascomycota</taxon>
        <taxon>Pezizomycotina</taxon>
        <taxon>Sordariomycetes</taxon>
        <taxon>Sordariomycetidae</taxon>
        <taxon>Ophiostomatales</taxon>
        <taxon>Ophiostomataceae</taxon>
        <taxon>Sporothrix</taxon>
    </lineage>
</organism>
<proteinExistence type="predicted"/>
<feature type="domain" description="Transcription factor TFIIIC triple barrel" evidence="2">
    <location>
        <begin position="27"/>
        <end position="204"/>
    </location>
</feature>
<comment type="caution">
    <text evidence="3">The sequence shown here is derived from an EMBL/GenBank/DDBJ whole genome shotgun (WGS) entry which is preliminary data.</text>
</comment>
<feature type="region of interest" description="Disordered" evidence="1">
    <location>
        <begin position="72"/>
        <end position="123"/>
    </location>
</feature>
<dbReference type="InterPro" id="IPR019481">
    <property type="entry name" value="TFIIIC_triple_barrel"/>
</dbReference>
<evidence type="ECO:0000313" key="4">
    <source>
        <dbReference type="Proteomes" id="UP001642502"/>
    </source>
</evidence>
<reference evidence="3 4" key="1">
    <citation type="submission" date="2024-01" db="EMBL/GenBank/DDBJ databases">
        <authorList>
            <person name="Allen C."/>
            <person name="Tagirdzhanova G."/>
        </authorList>
    </citation>
    <scope>NUCLEOTIDE SEQUENCE [LARGE SCALE GENOMIC DNA]</scope>
    <source>
        <strain evidence="3 4">CBS 119000</strain>
    </source>
</reference>
<accession>A0ABP0DNC7</accession>
<keyword evidence="4" id="KW-1185">Reference proteome</keyword>
<gene>
    <name evidence="3" type="ORF">SEPCBS119000_003117</name>
</gene>
<feature type="compositionally biased region" description="Low complexity" evidence="1">
    <location>
        <begin position="104"/>
        <end position="117"/>
    </location>
</feature>
<dbReference type="Gene3D" id="2.60.40.4370">
    <property type="match status" value="1"/>
</dbReference>
<sequence>MSTTAPVTAMSIDTEEEDDWEYEYSATETEMQLISLDLSLPEFVRRRDDMVVHNTRGGFRSWLNPINLGAGKQRRKRLGDEPDIEADADADDGELAEDSDNHGKTPGKTPGQQQPRQQPEEPDPTEIQVLELHDAEPLVSYRGMLFKGSWSQIIGTEMLFADKSTDGAKDAKDAKDAYPRLAVAPGVDLVGATAARIACTPVELRPRDGVGSSAGKRFAKAKSVSAGGKGSLSFVIPVGNAASVPRQQQAHFLEQLMALKHEHGETDVVTVQALETKQNAVHGDADEAKRRARRDTLVQVHQERRARRLREAAAAAGSTRTGTGASSGTLAAAPPRRRRRRRELSPLATVAGDDELAGIVMRNASDSQGAGADARQRQDESYVGSDGESGSEA</sequence>
<evidence type="ECO:0000313" key="3">
    <source>
        <dbReference type="EMBL" id="CAK7268555.1"/>
    </source>
</evidence>
<evidence type="ECO:0000259" key="2">
    <source>
        <dbReference type="Pfam" id="PF10419"/>
    </source>
</evidence>
<dbReference type="Pfam" id="PF10419">
    <property type="entry name" value="TFIIIC_sub6"/>
    <property type="match status" value="1"/>
</dbReference>
<evidence type="ECO:0000256" key="1">
    <source>
        <dbReference type="SAM" id="MobiDB-lite"/>
    </source>
</evidence>
<feature type="compositionally biased region" description="Low complexity" evidence="1">
    <location>
        <begin position="312"/>
        <end position="334"/>
    </location>
</feature>
<dbReference type="Proteomes" id="UP001642502">
    <property type="component" value="Unassembled WGS sequence"/>
</dbReference>
<dbReference type="EMBL" id="CAWUON010000038">
    <property type="protein sequence ID" value="CAK7268555.1"/>
    <property type="molecule type" value="Genomic_DNA"/>
</dbReference>
<protein>
    <recommendedName>
        <fullName evidence="2">Transcription factor TFIIIC triple barrel domain-containing protein</fullName>
    </recommendedName>
</protein>